<dbReference type="GO" id="GO:0006633">
    <property type="term" value="P:fatty acid biosynthetic process"/>
    <property type="evidence" value="ECO:0007669"/>
    <property type="project" value="InterPro"/>
</dbReference>
<sequence length="2113" mass="232032">MPSSNDNSQLLYIPIFPGQGSAVANSRETRQLAMLDAELPACSVLLSACHQAFIAELSTVPPFEFSHLDLVLSDFAEKQALLKLPDQRYASHPVVTSPTLFLVQILRYLAFIEEIGVSTGSLTPFSDILRCNTKYAVGILGFSSGILAACVVGSSVSLASYIAHAVEGFRLSIWIGIRTQLYRNRVLADRFPKTAPSLPWSLVFFGLSLQTAEAALTKFNKESNSPSLYITAVMDASTVTISGHPDVLKAFSVTFGPAVTIHQTTVDTLYHIPIHRDGIYQQILQDVTRRRITFPNVADLHAPIRSTLTGDLITKDSGVVLTELAVDLLLTHPVNWDLVTKQVIEAFPEAIQVQLVNVGPGAGLARNFQRALPHSSILDLSGISRKTRSANLKKHKQEPVAIVGMAIHMPGALNISQLWQILEHGINTVTEIPEHRFKVSDFNTATGGNAKRSMRAHTGNFIDGADEFDNRFFNISPREAKCMDPQQRLLLHTAYEALEDSGYVPNSTPTSNPERFGCYIGASTHDYALNLKNDIDVYYSTGTLKAFLSGRISYAMGLSGPSMVVDTACSSSIVALYQAARALMNRDCDAALVGGVNIISSPDMFLGLDRGHFLSPTGQCKPFDLSADGYSRAEGCGVFVLKRLVDAVAENDRIWGVIKGVEVNQSGLAHSITHPHSGTQTNLFKQLLESSGIEPQRVNVVEAHGTGTPAGDPCEMESIRSVLGQQRGADNPLHITSLKANIGHLEAASGAAGLVKLLLMLQHKRIPRQISFQNLNPDILPLEIDNTVIDTTNTVWNHSHQGLTRLAMLNNFGASGSNAALLVEEFQNTRAAPTVLGMSFVFGLSTKDPDALEALRQKFLDWLCSDESSECELPDIAYTSTARRQLYESRLAVSASSKEELIKKLRSARGTTAKERDATVVFVFSGQGSQYLGMGSFLYATSPTFKRHIDECHAILSSAGFPGVHSIITPGTGRPNLTDIQRIEAFQAAIFTIEYALAKLWISWGVYPKAVVGHSLGEYAALAIAEVLSLHSALMLVAHRARMMVQMCSLGSTGMLSVNLSSEDVRMAMTSSGQFSELSIACHNSPQDCVVAGPIKQIKALKRYLDSKMRCRSALLSVPFGYHSAAMKPILDDLTSIANNLPIHSPRIPIVSNLHGELVLPRNVSAFNEAYFSRHCAEPVQFEKGITALLSEPEFTTADAWIEIGPHPTVIPMLRSNPLFSSETLLLPSIHKQQNVWSTLTSSLTCLYTSNIHVLWREVYSHLGTVSCISLPSYPFKKSRFWVPYRELADAPRPAIPVTSSHYSILYSLPHISRCESGIVSTFQTPSSHLAPYIAGHRVGKVALCPASVFIEQVFSGILLTGQALGIVLMKENIEIQEMEFSRPLAYHDNVERMVITTITICEREGSFDISSRPEHNSDVVHVRGQFHMSPGQEIQAKLSHVSPTVDGRIKELLSQKMEAFSMRTIYEVIFPRVVEYSKEYHSIRSLVVSSDGMEGSAHIKLPSHRPRGTFVVHPVFMDTLLHVAGFMANLQAKKGDAYICCGVELVEAAARAIDEEATFTVYCRSAWSAEKNSITSEVYAFTATEPKVIVAQLRGAQFRRTCLNKFSKNLRVDQGRARSLSSSLKRLRSGCCLITNSKVTTADLRPLAIGELAFEDITPTVVSVVSEACGIEESEISINTDLAYLGVDSLMSIEINTALERTFQLGKPNTLTLSRCRTIKQLVDELQSRICLSQISSDVSPSSSIVSSPRTLVSDDQLLGFNSPTKERRLDIKEIIASVLDISVHDIHNDQDLQSLGLDSLTSIEAVQALRNTFRCHIPNNLFYTCRTLQEVHSCLSNCSRASCKSDFSIAEHGISLVERTTFRLDENPVPLQAPMMSSGRYPLFLIHDGSGLISYYHRLGSLERAVWGINNPHFETGESWHDITQMARYYADIIRRTEAGPVIIGGWSFGGVLAYEISQQLKGSEIKVKGILLIDSPDPITHVPLSEALINSVLGIGTHITNVETSRLIKRQFTSNTKLLSEYKLASGDLCVQIIYLRSKEGYNPSDISDIPKWLSDRSSPEAIVAIWSRLSRSPVRVIEIPGNHFNPFHPSNVDDVSRCIVEGLGYLDEL</sequence>
<feature type="active site" description="Proton acceptor; for dehydratase activity" evidence="6">
    <location>
        <position position="1337"/>
    </location>
</feature>
<dbReference type="SMART" id="SM00825">
    <property type="entry name" value="PKS_KS"/>
    <property type="match status" value="1"/>
</dbReference>
<dbReference type="InterPro" id="IPR016039">
    <property type="entry name" value="Thiolase-like"/>
</dbReference>
<proteinExistence type="predicted"/>
<dbReference type="Pfam" id="PF16073">
    <property type="entry name" value="SAT"/>
    <property type="match status" value="1"/>
</dbReference>
<dbReference type="PROSITE" id="PS00012">
    <property type="entry name" value="PHOSPHOPANTETHEINE"/>
    <property type="match status" value="1"/>
</dbReference>
<dbReference type="InterPro" id="IPR014030">
    <property type="entry name" value="Ketoacyl_synth_N"/>
</dbReference>
<dbReference type="InterPro" id="IPR001031">
    <property type="entry name" value="Thioesterase"/>
</dbReference>
<evidence type="ECO:0000256" key="5">
    <source>
        <dbReference type="ARBA" id="ARBA00023026"/>
    </source>
</evidence>
<dbReference type="InterPro" id="IPR006162">
    <property type="entry name" value="Ppantetheine_attach_site"/>
</dbReference>
<dbReference type="Proteomes" id="UP000242287">
    <property type="component" value="Unassembled WGS sequence"/>
</dbReference>
<evidence type="ECO:0000259" key="8">
    <source>
        <dbReference type="PROSITE" id="PS52004"/>
    </source>
</evidence>
<dbReference type="SUPFAM" id="SSF53474">
    <property type="entry name" value="alpha/beta-Hydrolases"/>
    <property type="match status" value="1"/>
</dbReference>
<dbReference type="InterPro" id="IPR030918">
    <property type="entry name" value="PT_fungal_PKS"/>
</dbReference>
<dbReference type="PROSITE" id="PS52019">
    <property type="entry name" value="PKS_MFAS_DH"/>
    <property type="match status" value="1"/>
</dbReference>
<dbReference type="Pfam" id="PF00975">
    <property type="entry name" value="Thioesterase"/>
    <property type="match status" value="1"/>
</dbReference>
<reference evidence="10 11" key="1">
    <citation type="submission" date="2014-02" db="EMBL/GenBank/DDBJ databases">
        <title>Transposable element dynamics among asymbiotic and ectomycorrhizal Amanita fungi.</title>
        <authorList>
            <consortium name="DOE Joint Genome Institute"/>
            <person name="Hess J."/>
            <person name="Skrede I."/>
            <person name="Wolfe B."/>
            <person name="LaButti K."/>
            <person name="Ohm R.A."/>
            <person name="Grigoriev I.V."/>
            <person name="Pringle A."/>
        </authorList>
    </citation>
    <scope>NUCLEOTIDE SEQUENCE [LARGE SCALE GENOMIC DNA]</scope>
    <source>
        <strain evidence="10 11">SKay4041</strain>
    </source>
</reference>
<dbReference type="InterPro" id="IPR009081">
    <property type="entry name" value="PP-bd_ACP"/>
</dbReference>
<dbReference type="InterPro" id="IPR049551">
    <property type="entry name" value="PKS_DH_C"/>
</dbReference>
<organism evidence="10 11">
    <name type="scientific">Amanita thiersii Skay4041</name>
    <dbReference type="NCBI Taxonomy" id="703135"/>
    <lineage>
        <taxon>Eukaryota</taxon>
        <taxon>Fungi</taxon>
        <taxon>Dikarya</taxon>
        <taxon>Basidiomycota</taxon>
        <taxon>Agaricomycotina</taxon>
        <taxon>Agaricomycetes</taxon>
        <taxon>Agaricomycetidae</taxon>
        <taxon>Agaricales</taxon>
        <taxon>Pluteineae</taxon>
        <taxon>Amanitaceae</taxon>
        <taxon>Amanita</taxon>
    </lineage>
</organism>
<dbReference type="InterPro" id="IPR036736">
    <property type="entry name" value="ACP-like_sf"/>
</dbReference>
<dbReference type="Gene3D" id="3.40.366.10">
    <property type="entry name" value="Malonyl-Coenzyme A Acyl Carrier Protein, domain 2"/>
    <property type="match status" value="3"/>
</dbReference>
<dbReference type="SUPFAM" id="SSF52151">
    <property type="entry name" value="FabD/lysophospholipase-like"/>
    <property type="match status" value="2"/>
</dbReference>
<dbReference type="InterPro" id="IPR029058">
    <property type="entry name" value="AB_hydrolase_fold"/>
</dbReference>
<keyword evidence="2" id="KW-0596">Phosphopantetheine</keyword>
<keyword evidence="4" id="KW-0808">Transferase</keyword>
<dbReference type="Pfam" id="PF00109">
    <property type="entry name" value="ketoacyl-synt"/>
    <property type="match status" value="1"/>
</dbReference>
<evidence type="ECO:0000313" key="10">
    <source>
        <dbReference type="EMBL" id="PFH47919.1"/>
    </source>
</evidence>
<dbReference type="Pfam" id="PF02801">
    <property type="entry name" value="Ketoacyl-synt_C"/>
    <property type="match status" value="1"/>
</dbReference>
<dbReference type="Gene3D" id="3.10.129.110">
    <property type="entry name" value="Polyketide synthase dehydratase"/>
    <property type="match status" value="1"/>
</dbReference>
<dbReference type="GO" id="GO:0004312">
    <property type="term" value="F:fatty acid synthase activity"/>
    <property type="evidence" value="ECO:0007669"/>
    <property type="project" value="TreeGrafter"/>
</dbReference>
<dbReference type="Pfam" id="PF22621">
    <property type="entry name" value="CurL-like_PKS_C"/>
    <property type="match status" value="1"/>
</dbReference>
<dbReference type="InterPro" id="IPR042104">
    <property type="entry name" value="PKS_dehydratase_sf"/>
</dbReference>
<dbReference type="PANTHER" id="PTHR43775">
    <property type="entry name" value="FATTY ACID SYNTHASE"/>
    <property type="match status" value="1"/>
</dbReference>
<dbReference type="Gene3D" id="3.30.70.250">
    <property type="entry name" value="Malonyl-CoA ACP transacylase, ACP-binding"/>
    <property type="match status" value="1"/>
</dbReference>
<evidence type="ECO:0000256" key="2">
    <source>
        <dbReference type="ARBA" id="ARBA00022450"/>
    </source>
</evidence>
<feature type="domain" description="Ketosynthase family 3 (KS3)" evidence="8">
    <location>
        <begin position="397"/>
        <end position="825"/>
    </location>
</feature>
<evidence type="ECO:0000259" key="7">
    <source>
        <dbReference type="PROSITE" id="PS50075"/>
    </source>
</evidence>
<accession>A0A2A9NBB8</accession>
<dbReference type="GO" id="GO:0044550">
    <property type="term" value="P:secondary metabolite biosynthetic process"/>
    <property type="evidence" value="ECO:0007669"/>
    <property type="project" value="TreeGrafter"/>
</dbReference>
<evidence type="ECO:0000256" key="4">
    <source>
        <dbReference type="ARBA" id="ARBA00022679"/>
    </source>
</evidence>
<keyword evidence="5" id="KW-0843">Virulence</keyword>
<name>A0A2A9NBB8_9AGAR</name>
<feature type="active site" description="Proton donor; for dehydratase activity" evidence="6">
    <location>
        <position position="1519"/>
    </location>
</feature>
<keyword evidence="11" id="KW-1185">Reference proteome</keyword>
<dbReference type="PROSITE" id="PS00606">
    <property type="entry name" value="KS3_1"/>
    <property type="match status" value="1"/>
</dbReference>
<evidence type="ECO:0000259" key="9">
    <source>
        <dbReference type="PROSITE" id="PS52019"/>
    </source>
</evidence>
<feature type="region of interest" description="N-terminal hotdog fold" evidence="6">
    <location>
        <begin position="1302"/>
        <end position="1434"/>
    </location>
</feature>
<dbReference type="InterPro" id="IPR049900">
    <property type="entry name" value="PKS_mFAS_DH"/>
</dbReference>
<comment type="pathway">
    <text evidence="1">Secondary metabolite biosynthesis.</text>
</comment>
<dbReference type="SUPFAM" id="SSF53901">
    <property type="entry name" value="Thiolase-like"/>
    <property type="match status" value="1"/>
</dbReference>
<dbReference type="OrthoDB" id="329835at2759"/>
<dbReference type="InterPro" id="IPR032088">
    <property type="entry name" value="SAT"/>
</dbReference>
<feature type="domain" description="Carrier" evidence="7">
    <location>
        <begin position="1764"/>
        <end position="1841"/>
    </location>
</feature>
<dbReference type="Gene3D" id="1.10.1200.10">
    <property type="entry name" value="ACP-like"/>
    <property type="match status" value="2"/>
</dbReference>
<evidence type="ECO:0000313" key="11">
    <source>
        <dbReference type="Proteomes" id="UP000242287"/>
    </source>
</evidence>
<evidence type="ECO:0000256" key="1">
    <source>
        <dbReference type="ARBA" id="ARBA00005179"/>
    </source>
</evidence>
<dbReference type="SUPFAM" id="SSF47336">
    <property type="entry name" value="ACP-like"/>
    <property type="match status" value="2"/>
</dbReference>
<dbReference type="GO" id="GO:0004315">
    <property type="term" value="F:3-oxoacyl-[acyl-carrier-protein] synthase activity"/>
    <property type="evidence" value="ECO:0007669"/>
    <property type="project" value="InterPro"/>
</dbReference>
<feature type="region of interest" description="C-terminal hotdog fold" evidence="6">
    <location>
        <begin position="1458"/>
        <end position="1608"/>
    </location>
</feature>
<dbReference type="CDD" id="cd00833">
    <property type="entry name" value="PKS"/>
    <property type="match status" value="1"/>
</dbReference>
<evidence type="ECO:0000256" key="3">
    <source>
        <dbReference type="ARBA" id="ARBA00022553"/>
    </source>
</evidence>
<dbReference type="NCBIfam" id="TIGR04532">
    <property type="entry name" value="PT_fungal_PKS"/>
    <property type="match status" value="1"/>
</dbReference>
<evidence type="ECO:0000256" key="6">
    <source>
        <dbReference type="PROSITE-ProRule" id="PRU01363"/>
    </source>
</evidence>
<dbReference type="InterPro" id="IPR001227">
    <property type="entry name" value="Ac_transferase_dom_sf"/>
</dbReference>
<dbReference type="InterPro" id="IPR014031">
    <property type="entry name" value="Ketoacyl_synth_C"/>
</dbReference>
<dbReference type="Gene3D" id="3.40.50.1820">
    <property type="entry name" value="alpha/beta hydrolase"/>
    <property type="match status" value="1"/>
</dbReference>
<dbReference type="PROSITE" id="PS52004">
    <property type="entry name" value="KS3_2"/>
    <property type="match status" value="1"/>
</dbReference>
<dbReference type="STRING" id="703135.A0A2A9NBB8"/>
<dbReference type="EMBL" id="KZ302085">
    <property type="protein sequence ID" value="PFH47919.1"/>
    <property type="molecule type" value="Genomic_DNA"/>
</dbReference>
<dbReference type="PANTHER" id="PTHR43775:SF37">
    <property type="entry name" value="SI:DKEY-61P9.11"/>
    <property type="match status" value="1"/>
</dbReference>
<dbReference type="SUPFAM" id="SSF55048">
    <property type="entry name" value="Probable ACP-binding domain of malonyl-CoA ACP transacylase"/>
    <property type="match status" value="1"/>
</dbReference>
<dbReference type="Pfam" id="PF00698">
    <property type="entry name" value="Acyl_transf_1"/>
    <property type="match status" value="1"/>
</dbReference>
<dbReference type="InterPro" id="IPR014043">
    <property type="entry name" value="Acyl_transferase_dom"/>
</dbReference>
<dbReference type="InterPro" id="IPR020806">
    <property type="entry name" value="PKS_PP-bd"/>
</dbReference>
<dbReference type="Pfam" id="PF14765">
    <property type="entry name" value="PS-DH"/>
    <property type="match status" value="1"/>
</dbReference>
<dbReference type="Gene3D" id="3.30.70.3290">
    <property type="match status" value="1"/>
</dbReference>
<dbReference type="GO" id="GO:0031177">
    <property type="term" value="F:phosphopantetheine binding"/>
    <property type="evidence" value="ECO:0007669"/>
    <property type="project" value="InterPro"/>
</dbReference>
<feature type="domain" description="PKS/mFAS DH" evidence="9">
    <location>
        <begin position="1302"/>
        <end position="1608"/>
    </location>
</feature>
<dbReference type="InterPro" id="IPR020841">
    <property type="entry name" value="PKS_Beta-ketoAc_synthase_dom"/>
</dbReference>
<keyword evidence="3" id="KW-0597">Phosphoprotein</keyword>
<gene>
    <name evidence="10" type="ORF">AMATHDRAFT_6301</name>
</gene>
<dbReference type="InterPro" id="IPR016035">
    <property type="entry name" value="Acyl_Trfase/lysoPLipase"/>
</dbReference>
<protein>
    <recommendedName>
        <fullName evidence="12">Polyketide synthase</fullName>
    </recommendedName>
</protein>
<dbReference type="SMART" id="SM00823">
    <property type="entry name" value="PKS_PP"/>
    <property type="match status" value="2"/>
</dbReference>
<dbReference type="Gene3D" id="3.40.47.10">
    <property type="match status" value="1"/>
</dbReference>
<evidence type="ECO:0008006" key="12">
    <source>
        <dbReference type="Google" id="ProtNLM"/>
    </source>
</evidence>
<feature type="domain" description="Carrier" evidence="7">
    <location>
        <begin position="1656"/>
        <end position="1731"/>
    </location>
</feature>
<dbReference type="Pfam" id="PF00550">
    <property type="entry name" value="PP-binding"/>
    <property type="match status" value="2"/>
</dbReference>
<dbReference type="InterPro" id="IPR018201">
    <property type="entry name" value="Ketoacyl_synth_AS"/>
</dbReference>
<dbReference type="InterPro" id="IPR050091">
    <property type="entry name" value="PKS_NRPS_Biosynth_Enz"/>
</dbReference>
<dbReference type="SMART" id="SM00827">
    <property type="entry name" value="PKS_AT"/>
    <property type="match status" value="1"/>
</dbReference>
<dbReference type="InterPro" id="IPR016036">
    <property type="entry name" value="Malonyl_transacylase_ACP-bd"/>
</dbReference>
<dbReference type="PROSITE" id="PS50075">
    <property type="entry name" value="CARRIER"/>
    <property type="match status" value="2"/>
</dbReference>